<sequence>MLNKRLLCIDAGSEYCPCYLAETGDCITCSILRGQDFCDCNWRGSCIYSEFVWNDYVKKNSRKFYSSKILKKESLGNEVYLLKIETTKTLARQLKQPGAYIFIRGEGLPQFFDVPMSIMQANEKEGYVYIVYKVLGTKTKRLNESDNILIRGPYWNGIYGLNNIKTLKNNNCLLIARGVAQAPTLLLINKIVKNNNITLILDKGKLEDNFILNYLSHKNIEIIFIDTMKYKEQEYIKEIMIDKKIDFVFSAGSDIFHKKIIELIDEIDPSINISATNNSEICCGEGVCGACSAHLENEGSVKGCKTQIDIRELIKRRVNID</sequence>
<dbReference type="InterPro" id="IPR050353">
    <property type="entry name" value="PyrK_electron_transfer"/>
</dbReference>
<dbReference type="Proteomes" id="UP000724672">
    <property type="component" value="Unassembled WGS sequence"/>
</dbReference>
<gene>
    <name evidence="1" type="ORF">GOQ27_15885</name>
</gene>
<dbReference type="Gene3D" id="2.40.30.10">
    <property type="entry name" value="Translation factors"/>
    <property type="match status" value="1"/>
</dbReference>
<protein>
    <submittedName>
        <fullName evidence="1">Sulfide/dihydroorotate dehydrogenase-like FAD/NAD-binding protein</fullName>
    </submittedName>
</protein>
<comment type="caution">
    <text evidence="1">The sequence shown here is derived from an EMBL/GenBank/DDBJ whole genome shotgun (WGS) entry which is preliminary data.</text>
</comment>
<dbReference type="NCBIfam" id="NF004470">
    <property type="entry name" value="PRK05802.1"/>
    <property type="match status" value="1"/>
</dbReference>
<dbReference type="InterPro" id="IPR006058">
    <property type="entry name" value="2Fe2S_fd_BS"/>
</dbReference>
<dbReference type="SUPFAM" id="SSF63380">
    <property type="entry name" value="Riboflavin synthase domain-like"/>
    <property type="match status" value="1"/>
</dbReference>
<evidence type="ECO:0000313" key="2">
    <source>
        <dbReference type="Proteomes" id="UP000724672"/>
    </source>
</evidence>
<organism evidence="1 2">
    <name type="scientific">Anaeromonas frigoriresistens</name>
    <dbReference type="NCBI Taxonomy" id="2683708"/>
    <lineage>
        <taxon>Bacteria</taxon>
        <taxon>Bacillati</taxon>
        <taxon>Bacillota</taxon>
        <taxon>Tissierellia</taxon>
        <taxon>Tissierellales</taxon>
        <taxon>Thermohalobacteraceae</taxon>
        <taxon>Anaeromonas</taxon>
    </lineage>
</organism>
<dbReference type="GO" id="GO:0051537">
    <property type="term" value="F:2 iron, 2 sulfur cluster binding"/>
    <property type="evidence" value="ECO:0007669"/>
    <property type="project" value="InterPro"/>
</dbReference>
<keyword evidence="2" id="KW-1185">Reference proteome</keyword>
<proteinExistence type="predicted"/>
<dbReference type="EMBL" id="WSFT01000053">
    <property type="protein sequence ID" value="MBS4539957.1"/>
    <property type="molecule type" value="Genomic_DNA"/>
</dbReference>
<dbReference type="InterPro" id="IPR017938">
    <property type="entry name" value="Riboflavin_synthase-like_b-brl"/>
</dbReference>
<evidence type="ECO:0000313" key="1">
    <source>
        <dbReference type="EMBL" id="MBS4539957.1"/>
    </source>
</evidence>
<reference evidence="1" key="1">
    <citation type="submission" date="2019-12" db="EMBL/GenBank/DDBJ databases">
        <title>Clostridiaceae gen. nov. sp. nov., isolated from sediment in Xinjiang, China.</title>
        <authorList>
            <person name="Zhang R."/>
        </authorList>
    </citation>
    <scope>NUCLEOTIDE SEQUENCE</scope>
    <source>
        <strain evidence="1">D2Q-11</strain>
    </source>
</reference>
<dbReference type="PANTHER" id="PTHR43513:SF3">
    <property type="entry name" value="DIHYDROOROTATE DEHYDROGENASE B (NAD(+)), ELECTRON TRANSFER SUBUNIT-RELATED"/>
    <property type="match status" value="1"/>
</dbReference>
<dbReference type="AlphaFoldDB" id="A0A942V4Z0"/>
<dbReference type="PROSITE" id="PS00197">
    <property type="entry name" value="2FE2S_FER_1"/>
    <property type="match status" value="1"/>
</dbReference>
<accession>A0A942V4Z0</accession>
<name>A0A942V4Z0_9FIRM</name>
<dbReference type="CDD" id="cd06192">
    <property type="entry name" value="DHOD_e_trans_like"/>
    <property type="match status" value="1"/>
</dbReference>
<dbReference type="PANTHER" id="PTHR43513">
    <property type="entry name" value="DIHYDROOROTATE DEHYDROGENASE B (NAD(+)), ELECTRON TRANSFER SUBUNIT"/>
    <property type="match status" value="1"/>
</dbReference>